<dbReference type="EMBL" id="PGTO01000012">
    <property type="protein sequence ID" value="RAU21146.1"/>
    <property type="molecule type" value="Genomic_DNA"/>
</dbReference>
<evidence type="ECO:0000313" key="2">
    <source>
        <dbReference type="EMBL" id="RAU21146.1"/>
    </source>
</evidence>
<sequence>MPIYYLRRLSGDRRTSSANKHLGYSLTFIAGAINAGGFLAVDQYTSHMTGMVSSLADNLVTNKMDAAYIGLGSLAAFVAGSAYSSILINWGRHHRTHSKYAYPLFWEALLLLCFGLLGGTLELHQSGFVPITVMLLCFIMGLQNAIITKVSNAEIRTTHMTGIITDIGIELGKALYINSQPESAHYQPVKSNRKRLRLLLRLLFSFLVGGITGALGFKHIGYSSTIPLALLLVLLAIVPLMDDVRTRRRVFMRHRLHRKGSS</sequence>
<evidence type="ECO:0000313" key="3">
    <source>
        <dbReference type="Proteomes" id="UP000251075"/>
    </source>
</evidence>
<evidence type="ECO:0000256" key="1">
    <source>
        <dbReference type="SAM" id="Phobius"/>
    </source>
</evidence>
<feature type="transmembrane region" description="Helical" evidence="1">
    <location>
        <begin position="100"/>
        <end position="121"/>
    </location>
</feature>
<dbReference type="PANTHER" id="PTHR37314:SF4">
    <property type="entry name" value="UPF0700 TRANSMEMBRANE PROTEIN YOAK"/>
    <property type="match status" value="1"/>
</dbReference>
<dbReference type="Proteomes" id="UP000251075">
    <property type="component" value="Unassembled WGS sequence"/>
</dbReference>
<protein>
    <submittedName>
        <fullName evidence="2">DUF1275 domain-containing protein</fullName>
    </submittedName>
</protein>
<dbReference type="InterPro" id="IPR010699">
    <property type="entry name" value="DUF1275"/>
</dbReference>
<gene>
    <name evidence="2" type="ORF">CU669_14430</name>
</gene>
<keyword evidence="1" id="KW-1133">Transmembrane helix</keyword>
<dbReference type="OrthoDB" id="270162at2"/>
<comment type="caution">
    <text evidence="2">The sequence shown here is derived from an EMBL/GenBank/DDBJ whole genome shotgun (WGS) entry which is preliminary data.</text>
</comment>
<organism evidence="2 3">
    <name type="scientific">Paramagnetospirillum kuznetsovii</name>
    <dbReference type="NCBI Taxonomy" id="2053833"/>
    <lineage>
        <taxon>Bacteria</taxon>
        <taxon>Pseudomonadati</taxon>
        <taxon>Pseudomonadota</taxon>
        <taxon>Alphaproteobacteria</taxon>
        <taxon>Rhodospirillales</taxon>
        <taxon>Magnetospirillaceae</taxon>
        <taxon>Paramagnetospirillum</taxon>
    </lineage>
</organism>
<feature type="transmembrane region" description="Helical" evidence="1">
    <location>
        <begin position="21"/>
        <end position="41"/>
    </location>
</feature>
<feature type="transmembrane region" description="Helical" evidence="1">
    <location>
        <begin position="66"/>
        <end position="88"/>
    </location>
</feature>
<feature type="transmembrane region" description="Helical" evidence="1">
    <location>
        <begin position="127"/>
        <end position="147"/>
    </location>
</feature>
<keyword evidence="3" id="KW-1185">Reference proteome</keyword>
<reference evidence="2 3" key="1">
    <citation type="submission" date="2017-11" db="EMBL/GenBank/DDBJ databases">
        <title>Draft genome sequence of magnetotactic bacterium Magnetospirillum kuznetsovii LBB-42.</title>
        <authorList>
            <person name="Grouzdev D.S."/>
            <person name="Rysina M.S."/>
            <person name="Baslerov R.V."/>
            <person name="Koziaeva V."/>
        </authorList>
    </citation>
    <scope>NUCLEOTIDE SEQUENCE [LARGE SCALE GENOMIC DNA]</scope>
    <source>
        <strain evidence="2 3">LBB-42</strain>
    </source>
</reference>
<dbReference type="RefSeq" id="WP_112145928.1">
    <property type="nucleotide sequence ID" value="NZ_PGTO01000012.1"/>
</dbReference>
<dbReference type="AlphaFoldDB" id="A0A364NVQ5"/>
<name>A0A364NVQ5_9PROT</name>
<keyword evidence="1" id="KW-0472">Membrane</keyword>
<feature type="transmembrane region" description="Helical" evidence="1">
    <location>
        <begin position="226"/>
        <end position="244"/>
    </location>
</feature>
<dbReference type="PANTHER" id="PTHR37314">
    <property type="entry name" value="SLR0142 PROTEIN"/>
    <property type="match status" value="1"/>
</dbReference>
<feature type="transmembrane region" description="Helical" evidence="1">
    <location>
        <begin position="198"/>
        <end position="220"/>
    </location>
</feature>
<proteinExistence type="predicted"/>
<accession>A0A364NVQ5</accession>
<dbReference type="Pfam" id="PF06912">
    <property type="entry name" value="DUF1275"/>
    <property type="match status" value="1"/>
</dbReference>
<keyword evidence="1" id="KW-0812">Transmembrane</keyword>